<comment type="subcellular location">
    <subcellularLocation>
        <location evidence="1 7">Cell membrane</location>
        <topology evidence="1 7">Multi-pass membrane protein</topology>
    </subcellularLocation>
</comment>
<keyword evidence="5 7" id="KW-1133">Transmembrane helix</keyword>
<dbReference type="InterPro" id="IPR000515">
    <property type="entry name" value="MetI-like"/>
</dbReference>
<feature type="transmembrane region" description="Helical" evidence="7">
    <location>
        <begin position="35"/>
        <end position="53"/>
    </location>
</feature>
<reference evidence="10 11" key="1">
    <citation type="submission" date="2018-03" db="EMBL/GenBank/DDBJ databases">
        <title>Genomic Encyclopedia of Archaeal and Bacterial Type Strains, Phase II (KMG-II): from individual species to whole genera.</title>
        <authorList>
            <person name="Goeker M."/>
        </authorList>
    </citation>
    <scope>NUCLEOTIDE SEQUENCE [LARGE SCALE GENOMIC DNA]</scope>
    <source>
        <strain evidence="10 11">DSM 19711</strain>
    </source>
</reference>
<comment type="caution">
    <text evidence="10">The sequence shown here is derived from an EMBL/GenBank/DDBJ whole genome shotgun (WGS) entry which is preliminary data.</text>
</comment>
<evidence type="ECO:0000256" key="7">
    <source>
        <dbReference type="RuleBase" id="RU363032"/>
    </source>
</evidence>
<evidence type="ECO:0000256" key="8">
    <source>
        <dbReference type="SAM" id="MobiDB-lite"/>
    </source>
</evidence>
<dbReference type="AlphaFoldDB" id="A0A2T0R3H3"/>
<keyword evidence="4 7" id="KW-0812">Transmembrane</keyword>
<evidence type="ECO:0000256" key="5">
    <source>
        <dbReference type="ARBA" id="ARBA00022989"/>
    </source>
</evidence>
<evidence type="ECO:0000256" key="4">
    <source>
        <dbReference type="ARBA" id="ARBA00022692"/>
    </source>
</evidence>
<dbReference type="PROSITE" id="PS50928">
    <property type="entry name" value="ABC_TM1"/>
    <property type="match status" value="1"/>
</dbReference>
<dbReference type="Proteomes" id="UP000238083">
    <property type="component" value="Unassembled WGS sequence"/>
</dbReference>
<organism evidence="10 11">
    <name type="scientific">Kineococcus rhizosphaerae</name>
    <dbReference type="NCBI Taxonomy" id="559628"/>
    <lineage>
        <taxon>Bacteria</taxon>
        <taxon>Bacillati</taxon>
        <taxon>Actinomycetota</taxon>
        <taxon>Actinomycetes</taxon>
        <taxon>Kineosporiales</taxon>
        <taxon>Kineosporiaceae</taxon>
        <taxon>Kineococcus</taxon>
    </lineage>
</organism>
<feature type="domain" description="ABC transmembrane type-1" evidence="9">
    <location>
        <begin position="93"/>
        <end position="282"/>
    </location>
</feature>
<sequence length="296" mass="32662">MSRVEGATRPRDRLAVQHSRRSARGSSRGTRRGRYVVLVVLSLLWLFPLYWMVVTAVSPRDDLASGRIGLLPTTLHAGGFTRALTQFPVLQWAQNSFAIAVVAVALTVVVDVTAGYVLAKHRFPGRSVVFLLIVATLMIPVQVLLVPQFDLVNSLGWINSYWAVIVPRSAEAFGVFLARQYFLSLPDELLEAAQLDGAGQLRTLWSVVLPLSRPLIAVLLVMTFMYRWNEFAWPLVALRDPALYTLPVGLSFLQSQYTTDYPALMAGALVSVLPVLVLFGIAQRQFVAGIARSGLK</sequence>
<feature type="compositionally biased region" description="Basic and acidic residues" evidence="8">
    <location>
        <begin position="1"/>
        <end position="15"/>
    </location>
</feature>
<feature type="region of interest" description="Disordered" evidence="8">
    <location>
        <begin position="1"/>
        <end position="27"/>
    </location>
</feature>
<evidence type="ECO:0000256" key="1">
    <source>
        <dbReference type="ARBA" id="ARBA00004651"/>
    </source>
</evidence>
<feature type="transmembrane region" description="Helical" evidence="7">
    <location>
        <begin position="203"/>
        <end position="226"/>
    </location>
</feature>
<dbReference type="PANTHER" id="PTHR43744:SF12">
    <property type="entry name" value="ABC TRANSPORTER PERMEASE PROTEIN MG189-RELATED"/>
    <property type="match status" value="1"/>
</dbReference>
<keyword evidence="6 7" id="KW-0472">Membrane</keyword>
<dbReference type="EMBL" id="PVZF01000006">
    <property type="protein sequence ID" value="PRY14585.1"/>
    <property type="molecule type" value="Genomic_DNA"/>
</dbReference>
<feature type="transmembrane region" description="Helical" evidence="7">
    <location>
        <begin position="128"/>
        <end position="149"/>
    </location>
</feature>
<keyword evidence="3" id="KW-1003">Cell membrane</keyword>
<gene>
    <name evidence="10" type="ORF">CLV37_106143</name>
</gene>
<evidence type="ECO:0000313" key="11">
    <source>
        <dbReference type="Proteomes" id="UP000238083"/>
    </source>
</evidence>
<proteinExistence type="inferred from homology"/>
<dbReference type="RefSeq" id="WP_211298618.1">
    <property type="nucleotide sequence ID" value="NZ_PVZF01000006.1"/>
</dbReference>
<dbReference type="Gene3D" id="1.10.3720.10">
    <property type="entry name" value="MetI-like"/>
    <property type="match status" value="1"/>
</dbReference>
<evidence type="ECO:0000256" key="6">
    <source>
        <dbReference type="ARBA" id="ARBA00023136"/>
    </source>
</evidence>
<keyword evidence="11" id="KW-1185">Reference proteome</keyword>
<comment type="similarity">
    <text evidence="7">Belongs to the binding-protein-dependent transport system permease family.</text>
</comment>
<feature type="transmembrane region" description="Helical" evidence="7">
    <location>
        <begin position="261"/>
        <end position="282"/>
    </location>
</feature>
<dbReference type="GO" id="GO:0005886">
    <property type="term" value="C:plasma membrane"/>
    <property type="evidence" value="ECO:0007669"/>
    <property type="project" value="UniProtKB-SubCell"/>
</dbReference>
<dbReference type="SUPFAM" id="SSF161098">
    <property type="entry name" value="MetI-like"/>
    <property type="match status" value="1"/>
</dbReference>
<evidence type="ECO:0000256" key="3">
    <source>
        <dbReference type="ARBA" id="ARBA00022475"/>
    </source>
</evidence>
<feature type="compositionally biased region" description="Basic residues" evidence="8">
    <location>
        <begin position="18"/>
        <end position="27"/>
    </location>
</feature>
<dbReference type="CDD" id="cd06261">
    <property type="entry name" value="TM_PBP2"/>
    <property type="match status" value="1"/>
</dbReference>
<keyword evidence="2 7" id="KW-0813">Transport</keyword>
<name>A0A2T0R3H3_9ACTN</name>
<evidence type="ECO:0000256" key="2">
    <source>
        <dbReference type="ARBA" id="ARBA00022448"/>
    </source>
</evidence>
<protein>
    <submittedName>
        <fullName evidence="10">Carbohydrate ABC transporter membrane protein 2 (CUT1 family)</fullName>
    </submittedName>
</protein>
<feature type="transmembrane region" description="Helical" evidence="7">
    <location>
        <begin position="97"/>
        <end position="119"/>
    </location>
</feature>
<evidence type="ECO:0000313" key="10">
    <source>
        <dbReference type="EMBL" id="PRY14585.1"/>
    </source>
</evidence>
<dbReference type="InterPro" id="IPR035906">
    <property type="entry name" value="MetI-like_sf"/>
</dbReference>
<dbReference type="Pfam" id="PF00528">
    <property type="entry name" value="BPD_transp_1"/>
    <property type="match status" value="1"/>
</dbReference>
<accession>A0A2T0R3H3</accession>
<evidence type="ECO:0000259" key="9">
    <source>
        <dbReference type="PROSITE" id="PS50928"/>
    </source>
</evidence>
<dbReference type="PANTHER" id="PTHR43744">
    <property type="entry name" value="ABC TRANSPORTER PERMEASE PROTEIN MG189-RELATED-RELATED"/>
    <property type="match status" value="1"/>
</dbReference>
<dbReference type="GO" id="GO:0055085">
    <property type="term" value="P:transmembrane transport"/>
    <property type="evidence" value="ECO:0007669"/>
    <property type="project" value="InterPro"/>
</dbReference>
<feature type="transmembrane region" description="Helical" evidence="7">
    <location>
        <begin position="161"/>
        <end position="182"/>
    </location>
</feature>